<dbReference type="AlphaFoldDB" id="A0A427XYC4"/>
<evidence type="ECO:0000313" key="2">
    <source>
        <dbReference type="Proteomes" id="UP000279259"/>
    </source>
</evidence>
<dbReference type="EMBL" id="RSCD01000023">
    <property type="protein sequence ID" value="RSH83840.1"/>
    <property type="molecule type" value="Genomic_DNA"/>
</dbReference>
<keyword evidence="2" id="KW-1185">Reference proteome</keyword>
<gene>
    <name evidence="1" type="ORF">EHS25_005455</name>
</gene>
<dbReference type="OrthoDB" id="10409006at2759"/>
<accession>A0A427XYC4</accession>
<name>A0A427XYC4_9TREE</name>
<evidence type="ECO:0000313" key="1">
    <source>
        <dbReference type="EMBL" id="RSH83840.1"/>
    </source>
</evidence>
<organism evidence="1 2">
    <name type="scientific">Saitozyma podzolica</name>
    <dbReference type="NCBI Taxonomy" id="1890683"/>
    <lineage>
        <taxon>Eukaryota</taxon>
        <taxon>Fungi</taxon>
        <taxon>Dikarya</taxon>
        <taxon>Basidiomycota</taxon>
        <taxon>Agaricomycotina</taxon>
        <taxon>Tremellomycetes</taxon>
        <taxon>Tremellales</taxon>
        <taxon>Trimorphomycetaceae</taxon>
        <taxon>Saitozyma</taxon>
    </lineage>
</organism>
<sequence>MEGGEDPWAVRRSEVQQTMDAARDGWLLAAASCDGDLPCDLSVCLNCKGHVTARSKFSVNVTATCTNGHEYDPSVRVNKDQESKLRSSWRSVKPRCGVLTFRVEQQQQAIHLYSKPGCDAWIENLRWKGNDHVKYVFETHPSEDNDRTSLTAYFQITSKDGQVVKRPRQWTKDFVDCEPDWHDHVQFGALIRARLL</sequence>
<proteinExistence type="predicted"/>
<protein>
    <submittedName>
        <fullName evidence="1">Uncharacterized protein</fullName>
    </submittedName>
</protein>
<reference evidence="1 2" key="1">
    <citation type="submission" date="2018-11" db="EMBL/GenBank/DDBJ databases">
        <title>Genome sequence of Saitozyma podzolica DSM 27192.</title>
        <authorList>
            <person name="Aliyu H."/>
            <person name="Gorte O."/>
            <person name="Ochsenreither K."/>
        </authorList>
    </citation>
    <scope>NUCLEOTIDE SEQUENCE [LARGE SCALE GENOMIC DNA]</scope>
    <source>
        <strain evidence="1 2">DSM 27192</strain>
    </source>
</reference>
<dbReference type="Proteomes" id="UP000279259">
    <property type="component" value="Unassembled WGS sequence"/>
</dbReference>
<comment type="caution">
    <text evidence="1">The sequence shown here is derived from an EMBL/GenBank/DDBJ whole genome shotgun (WGS) entry which is preliminary data.</text>
</comment>